<dbReference type="PANTHER" id="PTHR11451:SF44">
    <property type="entry name" value="THREONINE--TRNA LIGASE, CHLOROPLASTIC_MITOCHONDRIAL 2"/>
    <property type="match status" value="1"/>
</dbReference>
<dbReference type="SUPFAM" id="SSF52954">
    <property type="entry name" value="Class II aaRS ABD-related"/>
    <property type="match status" value="1"/>
</dbReference>
<gene>
    <name evidence="13" type="primary">thrS</name>
    <name evidence="15" type="ORF">COU46_01915</name>
</gene>
<dbReference type="Proteomes" id="UP000229383">
    <property type="component" value="Unassembled WGS sequence"/>
</dbReference>
<evidence type="ECO:0000256" key="12">
    <source>
        <dbReference type="ARBA" id="ARBA00049515"/>
    </source>
</evidence>
<comment type="catalytic activity">
    <reaction evidence="12 13">
        <text>tRNA(Thr) + L-threonine + ATP = L-threonyl-tRNA(Thr) + AMP + diphosphate + H(+)</text>
        <dbReference type="Rhea" id="RHEA:24624"/>
        <dbReference type="Rhea" id="RHEA-COMP:9670"/>
        <dbReference type="Rhea" id="RHEA-COMP:9704"/>
        <dbReference type="ChEBI" id="CHEBI:15378"/>
        <dbReference type="ChEBI" id="CHEBI:30616"/>
        <dbReference type="ChEBI" id="CHEBI:33019"/>
        <dbReference type="ChEBI" id="CHEBI:57926"/>
        <dbReference type="ChEBI" id="CHEBI:78442"/>
        <dbReference type="ChEBI" id="CHEBI:78534"/>
        <dbReference type="ChEBI" id="CHEBI:456215"/>
        <dbReference type="EC" id="6.1.1.3"/>
    </reaction>
</comment>
<comment type="caution">
    <text evidence="15">The sequence shown here is derived from an EMBL/GenBank/DDBJ whole genome shotgun (WGS) entry which is preliminary data.</text>
</comment>
<dbReference type="PANTHER" id="PTHR11451">
    <property type="entry name" value="THREONINE-TRNA LIGASE"/>
    <property type="match status" value="1"/>
</dbReference>
<dbReference type="GO" id="GO:0005737">
    <property type="term" value="C:cytoplasm"/>
    <property type="evidence" value="ECO:0007669"/>
    <property type="project" value="UniProtKB-SubCell"/>
</dbReference>
<dbReference type="AlphaFoldDB" id="A0A2H0TFK4"/>
<keyword evidence="4 13" id="KW-0436">Ligase</keyword>
<reference evidence="16" key="1">
    <citation type="submission" date="2017-09" db="EMBL/GenBank/DDBJ databases">
        <title>Depth-based differentiation of microbial function through sediment-hosted aquifers and enrichment of novel symbionts in the deep terrestrial subsurface.</title>
        <authorList>
            <person name="Probst A.J."/>
            <person name="Ladd B."/>
            <person name="Jarett J.K."/>
            <person name="Geller-Mcgrath D.E."/>
            <person name="Sieber C.M.K."/>
            <person name="Emerson J.B."/>
            <person name="Anantharaman K."/>
            <person name="Thomas B.C."/>
            <person name="Malmstrom R."/>
            <person name="Stieglmeier M."/>
            <person name="Klingl A."/>
            <person name="Woyke T."/>
            <person name="Ryan C.M."/>
            <person name="Banfield J.F."/>
        </authorList>
    </citation>
    <scope>NUCLEOTIDE SEQUENCE [LARGE SCALE GENOMIC DNA]</scope>
</reference>
<dbReference type="InterPro" id="IPR002320">
    <property type="entry name" value="Thr-tRNA-ligase_IIa"/>
</dbReference>
<keyword evidence="6 13" id="KW-0547">Nucleotide-binding</keyword>
<evidence type="ECO:0000259" key="14">
    <source>
        <dbReference type="PROSITE" id="PS50862"/>
    </source>
</evidence>
<feature type="binding site" evidence="13">
    <location>
        <position position="465"/>
    </location>
    <ligand>
        <name>Zn(2+)</name>
        <dbReference type="ChEBI" id="CHEBI:29105"/>
        <note>catalytic</note>
    </ligand>
</feature>
<dbReference type="Pfam" id="PF03129">
    <property type="entry name" value="HGTP_anticodon"/>
    <property type="match status" value="1"/>
</dbReference>
<organism evidence="15 16">
    <name type="scientific">Candidatus Niyogibacteria bacterium CG10_big_fil_rev_8_21_14_0_10_42_19</name>
    <dbReference type="NCBI Taxonomy" id="1974725"/>
    <lineage>
        <taxon>Bacteria</taxon>
        <taxon>Candidatus Niyogiibacteriota</taxon>
    </lineage>
</organism>
<protein>
    <recommendedName>
        <fullName evidence="13">Threonine--tRNA ligase</fullName>
        <ecNumber evidence="13">6.1.1.3</ecNumber>
    </recommendedName>
    <alternativeName>
        <fullName evidence="13">Threonyl-tRNA synthetase</fullName>
        <shortName evidence="13">ThrRS</shortName>
    </alternativeName>
</protein>
<name>A0A2H0TFK4_9BACT</name>
<evidence type="ECO:0000256" key="5">
    <source>
        <dbReference type="ARBA" id="ARBA00022723"/>
    </source>
</evidence>
<dbReference type="FunFam" id="3.30.980.10:FF:000005">
    <property type="entry name" value="Threonyl-tRNA synthetase, mitochondrial"/>
    <property type="match status" value="1"/>
</dbReference>
<comment type="cofactor">
    <cofactor evidence="13">
        <name>Zn(2+)</name>
        <dbReference type="ChEBI" id="CHEBI:29105"/>
    </cofactor>
    <text evidence="13">Binds 1 zinc ion per subunit.</text>
</comment>
<keyword evidence="10 13" id="KW-0648">Protein biosynthesis</keyword>
<keyword evidence="11 13" id="KW-0030">Aminoacyl-tRNA synthetase</keyword>
<dbReference type="Gene3D" id="3.30.54.20">
    <property type="match status" value="1"/>
</dbReference>
<evidence type="ECO:0000256" key="2">
    <source>
        <dbReference type="ARBA" id="ARBA00022490"/>
    </source>
</evidence>
<dbReference type="InterPro" id="IPR012947">
    <property type="entry name" value="tRNA_SAD"/>
</dbReference>
<keyword evidence="7 13" id="KW-0862">Zinc</keyword>
<keyword evidence="3 13" id="KW-0820">tRNA-binding</keyword>
<keyword evidence="9 13" id="KW-0694">RNA-binding</keyword>
<dbReference type="InterPro" id="IPR045864">
    <property type="entry name" value="aa-tRNA-synth_II/BPL/LPL"/>
</dbReference>
<comment type="subunit">
    <text evidence="13">Homodimer.</text>
</comment>
<dbReference type="FunFam" id="3.40.50.800:FF:000001">
    <property type="entry name" value="Threonine--tRNA ligase"/>
    <property type="match status" value="1"/>
</dbReference>
<evidence type="ECO:0000256" key="6">
    <source>
        <dbReference type="ARBA" id="ARBA00022741"/>
    </source>
</evidence>
<evidence type="ECO:0000256" key="7">
    <source>
        <dbReference type="ARBA" id="ARBA00022833"/>
    </source>
</evidence>
<dbReference type="SMART" id="SM00863">
    <property type="entry name" value="tRNA_SAD"/>
    <property type="match status" value="1"/>
</dbReference>
<dbReference type="Gene3D" id="3.30.930.10">
    <property type="entry name" value="Bira Bifunctional Protein, Domain 2"/>
    <property type="match status" value="1"/>
</dbReference>
<dbReference type="CDD" id="cd00771">
    <property type="entry name" value="ThrRS_core"/>
    <property type="match status" value="1"/>
</dbReference>
<accession>A0A2H0TFK4</accession>
<evidence type="ECO:0000313" key="16">
    <source>
        <dbReference type="Proteomes" id="UP000229383"/>
    </source>
</evidence>
<dbReference type="InterPro" id="IPR033728">
    <property type="entry name" value="ThrRS_core"/>
</dbReference>
<dbReference type="Gene3D" id="3.30.980.10">
    <property type="entry name" value="Threonyl-trna Synthetase, Chain A, domain 2"/>
    <property type="match status" value="1"/>
</dbReference>
<dbReference type="GO" id="GO:0006435">
    <property type="term" value="P:threonyl-tRNA aminoacylation"/>
    <property type="evidence" value="ECO:0007669"/>
    <property type="project" value="UniProtKB-UniRule"/>
</dbReference>
<evidence type="ECO:0000313" key="15">
    <source>
        <dbReference type="EMBL" id="PIR70348.1"/>
    </source>
</evidence>
<evidence type="ECO:0000256" key="4">
    <source>
        <dbReference type="ARBA" id="ARBA00022598"/>
    </source>
</evidence>
<dbReference type="InterPro" id="IPR018163">
    <property type="entry name" value="Thr/Ala-tRNA-synth_IIc_edit"/>
</dbReference>
<dbReference type="EC" id="6.1.1.3" evidence="13"/>
<feature type="binding site" evidence="13">
    <location>
        <position position="340"/>
    </location>
    <ligand>
        <name>Zn(2+)</name>
        <dbReference type="ChEBI" id="CHEBI:29105"/>
        <note>catalytic</note>
    </ligand>
</feature>
<evidence type="ECO:0000256" key="13">
    <source>
        <dbReference type="HAMAP-Rule" id="MF_00184"/>
    </source>
</evidence>
<dbReference type="InterPro" id="IPR002314">
    <property type="entry name" value="aa-tRNA-synt_IIb"/>
</dbReference>
<evidence type="ECO:0000256" key="1">
    <source>
        <dbReference type="ARBA" id="ARBA00008226"/>
    </source>
</evidence>
<dbReference type="PROSITE" id="PS50862">
    <property type="entry name" value="AA_TRNA_LIGASE_II"/>
    <property type="match status" value="1"/>
</dbReference>
<proteinExistence type="inferred from homology"/>
<dbReference type="InterPro" id="IPR006195">
    <property type="entry name" value="aa-tRNA-synth_II"/>
</dbReference>
<dbReference type="GO" id="GO:0000049">
    <property type="term" value="F:tRNA binding"/>
    <property type="evidence" value="ECO:0007669"/>
    <property type="project" value="UniProtKB-KW"/>
</dbReference>
<dbReference type="Pfam" id="PF07973">
    <property type="entry name" value="tRNA_SAD"/>
    <property type="match status" value="1"/>
</dbReference>
<feature type="domain" description="Aminoacyl-transfer RNA synthetases class-II family profile" evidence="14">
    <location>
        <begin position="186"/>
        <end position="488"/>
    </location>
</feature>
<dbReference type="FunFam" id="3.30.930.10:FF:000002">
    <property type="entry name" value="Threonine--tRNA ligase"/>
    <property type="match status" value="1"/>
</dbReference>
<dbReference type="GO" id="GO:0046872">
    <property type="term" value="F:metal ion binding"/>
    <property type="evidence" value="ECO:0007669"/>
    <property type="project" value="UniProtKB-KW"/>
</dbReference>
<dbReference type="CDD" id="cd00860">
    <property type="entry name" value="ThrRS_anticodon"/>
    <property type="match status" value="1"/>
</dbReference>
<keyword evidence="8 13" id="KW-0067">ATP-binding</keyword>
<dbReference type="SUPFAM" id="SSF55681">
    <property type="entry name" value="Class II aaRS and biotin synthetases"/>
    <property type="match status" value="1"/>
</dbReference>
<dbReference type="Gene3D" id="3.40.50.800">
    <property type="entry name" value="Anticodon-binding domain"/>
    <property type="match status" value="1"/>
</dbReference>
<dbReference type="HAMAP" id="MF_00184">
    <property type="entry name" value="Thr_tRNA_synth"/>
    <property type="match status" value="1"/>
</dbReference>
<evidence type="ECO:0000256" key="3">
    <source>
        <dbReference type="ARBA" id="ARBA00022555"/>
    </source>
</evidence>
<dbReference type="NCBIfam" id="TIGR00418">
    <property type="entry name" value="thrS"/>
    <property type="match status" value="1"/>
</dbReference>
<dbReference type="InterPro" id="IPR004154">
    <property type="entry name" value="Anticodon-bd"/>
</dbReference>
<comment type="caution">
    <text evidence="13">Lacks conserved residue(s) required for the propagation of feature annotation.</text>
</comment>
<dbReference type="SUPFAM" id="SSF55186">
    <property type="entry name" value="ThrRS/AlaRS common domain"/>
    <property type="match status" value="1"/>
</dbReference>
<dbReference type="EMBL" id="PFCN01000023">
    <property type="protein sequence ID" value="PIR70348.1"/>
    <property type="molecule type" value="Genomic_DNA"/>
</dbReference>
<feature type="binding site" evidence="13">
    <location>
        <position position="289"/>
    </location>
    <ligand>
        <name>Zn(2+)</name>
        <dbReference type="ChEBI" id="CHEBI:29105"/>
        <note>catalytic</note>
    </ligand>
</feature>
<evidence type="ECO:0000256" key="10">
    <source>
        <dbReference type="ARBA" id="ARBA00022917"/>
    </source>
</evidence>
<sequence>MTKPREKQKKEDNIRHSLSHLLAMAVLKKFPKAKLGIGPIIENGFYYDFLLPKSISPDDLRDFEKEMRATIKKNLPFKGKKITPREAKKMFSAGCGPAFGWGGKDQEFKLDLIKEYVKSKKQLTVYESGDFSDLCKGGHVKKTSEIDPDAFKLTKIASAYWRGDEKNPQLTRIYGVAFETKNELDDYIKLSEEIEKRDHRVLGERLELFMFSDVAPGAPIWLPNGMIIFRELEKLWRNIHDDAGYKEISTPILVKADLFRRSGHWDYYRENMFYFDIDKETYVLKPMNCPEATLVYSDKLRSYRDLPMRLSEIGRLHRNELSGTLGGLFRVRQLTMDDAHIFSRPDQIQEEIDGVLKLIDDFYKKFNFPAKFRLATKPKKAMGSPKLWKLAENALADAMRSKKIDFEILKGEGAFYGPKIHYDVKDALGREWTLATIQVDFQTPERFDLTYITDQGKKERPVMIHRAIFGSFERFIGVLIEHFAGALPLWLSPIQVEILSISDSSKNYAVEILHELKNKGLRVSADLRPETIGKKIREAEMRKTPYLIILGEREASQRKISVRQRGSGDKGQMTLADLTDIIKKEIE</sequence>
<dbReference type="InterPro" id="IPR036621">
    <property type="entry name" value="Anticodon-bd_dom_sf"/>
</dbReference>
<keyword evidence="5 13" id="KW-0479">Metal-binding</keyword>
<evidence type="ECO:0000256" key="11">
    <source>
        <dbReference type="ARBA" id="ARBA00023146"/>
    </source>
</evidence>
<keyword evidence="2 13" id="KW-0963">Cytoplasm</keyword>
<comment type="similarity">
    <text evidence="1 13">Belongs to the class-II aminoacyl-tRNA synthetase family.</text>
</comment>
<dbReference type="InterPro" id="IPR047246">
    <property type="entry name" value="ThrRS_anticodon"/>
</dbReference>
<dbReference type="PRINTS" id="PR01047">
    <property type="entry name" value="TRNASYNTHTHR"/>
</dbReference>
<evidence type="ECO:0000256" key="8">
    <source>
        <dbReference type="ARBA" id="ARBA00022840"/>
    </source>
</evidence>
<dbReference type="GO" id="GO:0005524">
    <property type="term" value="F:ATP binding"/>
    <property type="evidence" value="ECO:0007669"/>
    <property type="project" value="UniProtKB-UniRule"/>
</dbReference>
<dbReference type="GO" id="GO:0004829">
    <property type="term" value="F:threonine-tRNA ligase activity"/>
    <property type="evidence" value="ECO:0007669"/>
    <property type="project" value="UniProtKB-UniRule"/>
</dbReference>
<comment type="subcellular location">
    <subcellularLocation>
        <location evidence="13">Cytoplasm</location>
    </subcellularLocation>
</comment>
<dbReference type="Pfam" id="PF00587">
    <property type="entry name" value="tRNA-synt_2b"/>
    <property type="match status" value="1"/>
</dbReference>
<evidence type="ECO:0000256" key="9">
    <source>
        <dbReference type="ARBA" id="ARBA00022884"/>
    </source>
</evidence>